<accession>A0A5J4VS90</accession>
<evidence type="ECO:0000259" key="2">
    <source>
        <dbReference type="Pfam" id="PF17906"/>
    </source>
</evidence>
<dbReference type="InterPro" id="IPR041426">
    <property type="entry name" value="Mos1_HTH"/>
</dbReference>
<proteinExistence type="predicted"/>
<evidence type="ECO:0000313" key="4">
    <source>
        <dbReference type="Proteomes" id="UP000324800"/>
    </source>
</evidence>
<dbReference type="OrthoDB" id="9970333at2759"/>
<dbReference type="AlphaFoldDB" id="A0A5J4VS90"/>
<dbReference type="Pfam" id="PF17906">
    <property type="entry name" value="HTH_48"/>
    <property type="match status" value="1"/>
</dbReference>
<evidence type="ECO:0000313" key="3">
    <source>
        <dbReference type="EMBL" id="KAA6385447.1"/>
    </source>
</evidence>
<protein>
    <recommendedName>
        <fullName evidence="2">Mos1 transposase HTH domain-containing protein</fullName>
    </recommendedName>
</protein>
<dbReference type="EMBL" id="SNRW01005262">
    <property type="protein sequence ID" value="KAA6385447.1"/>
    <property type="molecule type" value="Genomic_DNA"/>
</dbReference>
<keyword evidence="1" id="KW-1133">Transmembrane helix</keyword>
<feature type="domain" description="Mos1 transposase HTH" evidence="2">
    <location>
        <begin position="16"/>
        <end position="61"/>
    </location>
</feature>
<feature type="transmembrane region" description="Helical" evidence="1">
    <location>
        <begin position="142"/>
        <end position="159"/>
    </location>
</feature>
<organism evidence="3 4">
    <name type="scientific">Streblomastix strix</name>
    <dbReference type="NCBI Taxonomy" id="222440"/>
    <lineage>
        <taxon>Eukaryota</taxon>
        <taxon>Metamonada</taxon>
        <taxon>Preaxostyla</taxon>
        <taxon>Oxymonadida</taxon>
        <taxon>Streblomastigidae</taxon>
        <taxon>Streblomastix</taxon>
    </lineage>
</organism>
<dbReference type="Gene3D" id="1.10.10.1450">
    <property type="match status" value="1"/>
</dbReference>
<reference evidence="3 4" key="1">
    <citation type="submission" date="2019-03" db="EMBL/GenBank/DDBJ databases">
        <title>Single cell metagenomics reveals metabolic interactions within the superorganism composed of flagellate Streblomastix strix and complex community of Bacteroidetes bacteria on its surface.</title>
        <authorList>
            <person name="Treitli S.C."/>
            <person name="Kolisko M."/>
            <person name="Husnik F."/>
            <person name="Keeling P."/>
            <person name="Hampl V."/>
        </authorList>
    </citation>
    <scope>NUCLEOTIDE SEQUENCE [LARGE SCALE GENOMIC DNA]</scope>
    <source>
        <strain evidence="3">ST1C</strain>
    </source>
</reference>
<comment type="caution">
    <text evidence="3">The sequence shown here is derived from an EMBL/GenBank/DDBJ whole genome shotgun (WGS) entry which is preliminary data.</text>
</comment>
<keyword evidence="1" id="KW-0812">Transmembrane</keyword>
<sequence>MQEYIQLHRIDWMRYRSVADFLFRQGKNAKEVFIIMQETYPNRAPELDTIQRWRRKFDDGEMIVSYVLSPGRMPIVGLGPDIKRIIDQDPYISLRRIAYLLGHDKLTIQNAITRETQFHKVHTRWIPHQLDDTNWIKRVNSLLEALQIFICLILVIYIFI</sequence>
<name>A0A5J4VS90_9EUKA</name>
<dbReference type="Proteomes" id="UP000324800">
    <property type="component" value="Unassembled WGS sequence"/>
</dbReference>
<keyword evidence="1" id="KW-0472">Membrane</keyword>
<dbReference type="PANTHER" id="PTHR46060">
    <property type="entry name" value="MARINER MOS1 TRANSPOSASE-LIKE PROTEIN"/>
    <property type="match status" value="1"/>
</dbReference>
<dbReference type="PANTHER" id="PTHR46060:SF1">
    <property type="entry name" value="MARINER MOS1 TRANSPOSASE-LIKE PROTEIN"/>
    <property type="match status" value="1"/>
</dbReference>
<dbReference type="InterPro" id="IPR052709">
    <property type="entry name" value="Transposase-MT_Hybrid"/>
</dbReference>
<gene>
    <name evidence="3" type="ORF">EZS28_019026</name>
</gene>
<evidence type="ECO:0000256" key="1">
    <source>
        <dbReference type="SAM" id="Phobius"/>
    </source>
</evidence>